<dbReference type="SMART" id="SM00448">
    <property type="entry name" value="REC"/>
    <property type="match status" value="1"/>
</dbReference>
<dbReference type="GO" id="GO:0005829">
    <property type="term" value="C:cytosol"/>
    <property type="evidence" value="ECO:0007669"/>
    <property type="project" value="TreeGrafter"/>
</dbReference>
<evidence type="ECO:0000313" key="10">
    <source>
        <dbReference type="EMBL" id="KLE11012.1"/>
    </source>
</evidence>
<organism evidence="10 11">
    <name type="scientific">Aliarcobacter butzleri L355</name>
    <dbReference type="NCBI Taxonomy" id="1447263"/>
    <lineage>
        <taxon>Bacteria</taxon>
        <taxon>Pseudomonadati</taxon>
        <taxon>Campylobacterota</taxon>
        <taxon>Epsilonproteobacteria</taxon>
        <taxon>Campylobacterales</taxon>
        <taxon>Arcobacteraceae</taxon>
        <taxon>Aliarcobacter</taxon>
    </lineage>
</organism>
<keyword evidence="5" id="KW-0804">Transcription</keyword>
<dbReference type="InterPro" id="IPR001867">
    <property type="entry name" value="OmpR/PhoB-type_DNA-bd"/>
</dbReference>
<dbReference type="RefSeq" id="WP_004509271.1">
    <property type="nucleotide sequence ID" value="NZ_JAIW01000016.1"/>
</dbReference>
<evidence type="ECO:0000256" key="1">
    <source>
        <dbReference type="ARBA" id="ARBA00022553"/>
    </source>
</evidence>
<protein>
    <submittedName>
        <fullName evidence="10">Regulator</fullName>
    </submittedName>
</protein>
<dbReference type="CDD" id="cd00383">
    <property type="entry name" value="trans_reg_C"/>
    <property type="match status" value="1"/>
</dbReference>
<name>A0A0G9KWP8_9BACT</name>
<dbReference type="GO" id="GO:0000976">
    <property type="term" value="F:transcription cis-regulatory region binding"/>
    <property type="evidence" value="ECO:0007669"/>
    <property type="project" value="TreeGrafter"/>
</dbReference>
<dbReference type="GO" id="GO:0032993">
    <property type="term" value="C:protein-DNA complex"/>
    <property type="evidence" value="ECO:0007669"/>
    <property type="project" value="TreeGrafter"/>
</dbReference>
<dbReference type="InterPro" id="IPR036388">
    <property type="entry name" value="WH-like_DNA-bd_sf"/>
</dbReference>
<evidence type="ECO:0000256" key="5">
    <source>
        <dbReference type="ARBA" id="ARBA00023163"/>
    </source>
</evidence>
<dbReference type="InterPro" id="IPR011006">
    <property type="entry name" value="CheY-like_superfamily"/>
</dbReference>
<evidence type="ECO:0000256" key="7">
    <source>
        <dbReference type="PROSITE-ProRule" id="PRU01091"/>
    </source>
</evidence>
<feature type="domain" description="OmpR/PhoB-type" evidence="9">
    <location>
        <begin position="124"/>
        <end position="220"/>
    </location>
</feature>
<dbReference type="SMART" id="SM00862">
    <property type="entry name" value="Trans_reg_C"/>
    <property type="match status" value="1"/>
</dbReference>
<sequence length="220" mass="25621">MYKILVLEDDELFASTLEDFLIEEKFVIDIAKDGEECLSLNYENNYDLYIFDIKVPKISGLELLASLRNSEDNTPTIFLTSYKDKDTLQEAFVKGCDDYLKKPVDLDELLLRIKALLKRNKKQFELIKLTETLDFNPINKRIYENGIDLNLPTKILDLIELFIENRGDIVTKEMIINRLWAANEDYSEGSIRVYINQIKKLFSDANVIINIKGIGYKIEF</sequence>
<evidence type="ECO:0000256" key="2">
    <source>
        <dbReference type="ARBA" id="ARBA00023012"/>
    </source>
</evidence>
<dbReference type="PANTHER" id="PTHR48111:SF22">
    <property type="entry name" value="REGULATOR OF RPOS"/>
    <property type="match status" value="1"/>
</dbReference>
<dbReference type="Pfam" id="PF00486">
    <property type="entry name" value="Trans_reg_C"/>
    <property type="match status" value="1"/>
</dbReference>
<keyword evidence="1 6" id="KW-0597">Phosphoprotein</keyword>
<reference evidence="10 11" key="1">
    <citation type="submission" date="2014-01" db="EMBL/GenBank/DDBJ databases">
        <title>Development of a Comparative Genomic Fingerprinting Assay for High Resolution Genotyping of Arcobacter butzleri.</title>
        <authorList>
            <person name="Webb A.L."/>
            <person name="Inglis G.D."/>
            <person name="Kruczkiewicz P."/>
            <person name="Selinger L.B."/>
            <person name="Taboada E.N."/>
        </authorList>
    </citation>
    <scope>NUCLEOTIDE SEQUENCE [LARGE SCALE GENOMIC DNA]</scope>
    <source>
        <strain evidence="10 11">L355</strain>
    </source>
</reference>
<feature type="DNA-binding region" description="OmpR/PhoB-type" evidence="7">
    <location>
        <begin position="124"/>
        <end position="220"/>
    </location>
</feature>
<proteinExistence type="predicted"/>
<keyword evidence="2" id="KW-0902">Two-component regulatory system</keyword>
<dbReference type="AlphaFoldDB" id="A0A0G9KWP8"/>
<keyword evidence="4 7" id="KW-0238">DNA-binding</keyword>
<feature type="modified residue" description="4-aspartylphosphate" evidence="6">
    <location>
        <position position="52"/>
    </location>
</feature>
<dbReference type="PROSITE" id="PS50110">
    <property type="entry name" value="RESPONSE_REGULATORY"/>
    <property type="match status" value="1"/>
</dbReference>
<keyword evidence="3" id="KW-0805">Transcription regulation</keyword>
<comment type="caution">
    <text evidence="10">The sequence shown here is derived from an EMBL/GenBank/DDBJ whole genome shotgun (WGS) entry which is preliminary data.</text>
</comment>
<evidence type="ECO:0000259" key="9">
    <source>
        <dbReference type="PROSITE" id="PS51755"/>
    </source>
</evidence>
<dbReference type="SUPFAM" id="SSF52172">
    <property type="entry name" value="CheY-like"/>
    <property type="match status" value="1"/>
</dbReference>
<gene>
    <name evidence="10" type="ORF">AF80_02440</name>
</gene>
<dbReference type="PATRIC" id="fig|1447263.3.peg.473"/>
<evidence type="ECO:0000313" key="11">
    <source>
        <dbReference type="Proteomes" id="UP000035154"/>
    </source>
</evidence>
<dbReference type="PROSITE" id="PS51755">
    <property type="entry name" value="OMPR_PHOB"/>
    <property type="match status" value="1"/>
</dbReference>
<dbReference type="Gene3D" id="1.10.10.10">
    <property type="entry name" value="Winged helix-like DNA-binding domain superfamily/Winged helix DNA-binding domain"/>
    <property type="match status" value="1"/>
</dbReference>
<dbReference type="EMBL" id="JAIW01000016">
    <property type="protein sequence ID" value="KLE11012.1"/>
    <property type="molecule type" value="Genomic_DNA"/>
</dbReference>
<dbReference type="GO" id="GO:0006355">
    <property type="term" value="P:regulation of DNA-templated transcription"/>
    <property type="evidence" value="ECO:0007669"/>
    <property type="project" value="InterPro"/>
</dbReference>
<evidence type="ECO:0000256" key="4">
    <source>
        <dbReference type="ARBA" id="ARBA00023125"/>
    </source>
</evidence>
<accession>A0A0G9KWP8</accession>
<dbReference type="Pfam" id="PF00072">
    <property type="entry name" value="Response_reg"/>
    <property type="match status" value="1"/>
</dbReference>
<feature type="domain" description="Response regulatory" evidence="8">
    <location>
        <begin position="3"/>
        <end position="117"/>
    </location>
</feature>
<dbReference type="Gene3D" id="3.40.50.2300">
    <property type="match status" value="1"/>
</dbReference>
<dbReference type="PANTHER" id="PTHR48111">
    <property type="entry name" value="REGULATOR OF RPOS"/>
    <property type="match status" value="1"/>
</dbReference>
<dbReference type="Proteomes" id="UP000035154">
    <property type="component" value="Unassembled WGS sequence"/>
</dbReference>
<dbReference type="InterPro" id="IPR039420">
    <property type="entry name" value="WalR-like"/>
</dbReference>
<evidence type="ECO:0000256" key="3">
    <source>
        <dbReference type="ARBA" id="ARBA00023015"/>
    </source>
</evidence>
<dbReference type="InterPro" id="IPR001789">
    <property type="entry name" value="Sig_transdc_resp-reg_receiver"/>
</dbReference>
<dbReference type="GO" id="GO:0000156">
    <property type="term" value="F:phosphorelay response regulator activity"/>
    <property type="evidence" value="ECO:0007669"/>
    <property type="project" value="TreeGrafter"/>
</dbReference>
<evidence type="ECO:0000259" key="8">
    <source>
        <dbReference type="PROSITE" id="PS50110"/>
    </source>
</evidence>
<evidence type="ECO:0000256" key="6">
    <source>
        <dbReference type="PROSITE-ProRule" id="PRU00169"/>
    </source>
</evidence>